<accession>A0A1G4JHU7</accession>
<feature type="region of interest" description="Disordered" evidence="1">
    <location>
        <begin position="267"/>
        <end position="307"/>
    </location>
</feature>
<evidence type="ECO:0000313" key="3">
    <source>
        <dbReference type="Proteomes" id="UP000191144"/>
    </source>
</evidence>
<dbReference type="InterPro" id="IPR027417">
    <property type="entry name" value="P-loop_NTPase"/>
</dbReference>
<name>A0A1G4JHU7_9SACH</name>
<gene>
    <name evidence="2" type="ORF">LAME_0E06370G</name>
</gene>
<dbReference type="OrthoDB" id="3995714at2759"/>
<keyword evidence="3" id="KW-1185">Reference proteome</keyword>
<feature type="compositionally biased region" description="Low complexity" evidence="1">
    <location>
        <begin position="283"/>
        <end position="304"/>
    </location>
</feature>
<evidence type="ECO:0000313" key="2">
    <source>
        <dbReference type="EMBL" id="SCU89962.1"/>
    </source>
</evidence>
<evidence type="ECO:0000256" key="1">
    <source>
        <dbReference type="SAM" id="MobiDB-lite"/>
    </source>
</evidence>
<dbReference type="EMBL" id="LT598481">
    <property type="protein sequence ID" value="SCU89962.1"/>
    <property type="molecule type" value="Genomic_DNA"/>
</dbReference>
<feature type="region of interest" description="Disordered" evidence="1">
    <location>
        <begin position="160"/>
        <end position="179"/>
    </location>
</feature>
<sequence length="463" mass="51697">MNSLKEEPFRVAVLGGTGTGKSSLVSKLTVGMAHEVHYPTTKQNNWLFTFEPSGELVRTLMDERPHRRRLLQSGKADRSFFDTPEVTPLVLLSPVLFQAFANEWKETRTVLRSNAAKAEIRCTNVKNGVYNYEDQSWKNDYIDQSRTTLTNSDANILKTQQSSEGIVSSQSNASSFPEDYEPPTYSALAIDIVDTPGFKPDMVVPFLEVSLFRNLDQEVLRGLANEPRKPVSTTSLLVASGASELNGRINGYIFVYSAVPELNHGTDPPGYDDISQADMPHVSTCSSRNSSNLSISPTSSSSSTAEKECDGGLSLLTTIRNCMLDAWSEYRDYQHRWSEGKEGDVYSLMYNFKQMWKSQKNRDEKLQQLRSFDYKPNAVNWDPSSPDSPPPCIIICTHVDDPLASPVLLNRGKELALQWGCGFVGVDTMDDCNVEVALGMLLREGVERRKIIKAALKHKNKSK</sequence>
<feature type="compositionally biased region" description="Polar residues" evidence="1">
    <location>
        <begin position="160"/>
        <end position="175"/>
    </location>
</feature>
<protein>
    <submittedName>
        <fullName evidence="2">LAME_0E06370g1_1</fullName>
    </submittedName>
</protein>
<dbReference type="Gene3D" id="3.40.50.300">
    <property type="entry name" value="P-loop containing nucleotide triphosphate hydrolases"/>
    <property type="match status" value="1"/>
</dbReference>
<organism evidence="2 3">
    <name type="scientific">Lachancea meyersii CBS 8951</name>
    <dbReference type="NCBI Taxonomy" id="1266667"/>
    <lineage>
        <taxon>Eukaryota</taxon>
        <taxon>Fungi</taxon>
        <taxon>Dikarya</taxon>
        <taxon>Ascomycota</taxon>
        <taxon>Saccharomycotina</taxon>
        <taxon>Saccharomycetes</taxon>
        <taxon>Saccharomycetales</taxon>
        <taxon>Saccharomycetaceae</taxon>
        <taxon>Lachancea</taxon>
    </lineage>
</organism>
<dbReference type="Proteomes" id="UP000191144">
    <property type="component" value="Chromosome E"/>
</dbReference>
<reference evidence="3" key="1">
    <citation type="submission" date="2016-03" db="EMBL/GenBank/DDBJ databases">
        <authorList>
            <person name="Devillers Hugo."/>
        </authorList>
    </citation>
    <scope>NUCLEOTIDE SEQUENCE [LARGE SCALE GENOMIC DNA]</scope>
</reference>
<dbReference type="SUPFAM" id="SSF52540">
    <property type="entry name" value="P-loop containing nucleoside triphosphate hydrolases"/>
    <property type="match status" value="1"/>
</dbReference>
<dbReference type="AlphaFoldDB" id="A0A1G4JHU7"/>
<proteinExistence type="predicted"/>